<sequence length="98" mass="11854">MDIKDLLKNAQHLTDYEFEQKLNKLARDNYRYRNLDEKNRGLVFDILKKYRGYLRKGIGISYSTLQNESYRLYQNRLKLGLTEDDLKDIKEILSSFKR</sequence>
<gene>
    <name evidence="1" type="ORF">COV49_02185</name>
</gene>
<accession>A0A2M6K921</accession>
<evidence type="ECO:0000313" key="2">
    <source>
        <dbReference type="Proteomes" id="UP000230869"/>
    </source>
</evidence>
<evidence type="ECO:0000313" key="1">
    <source>
        <dbReference type="EMBL" id="PIR13448.1"/>
    </source>
</evidence>
<organism evidence="1 2">
    <name type="scientific">Candidatus Falkowbacteria bacterium CG11_big_fil_rev_8_21_14_0_20_39_10</name>
    <dbReference type="NCBI Taxonomy" id="1974570"/>
    <lineage>
        <taxon>Bacteria</taxon>
        <taxon>Candidatus Falkowiibacteriota</taxon>
    </lineage>
</organism>
<name>A0A2M6K921_9BACT</name>
<reference evidence="1 2" key="1">
    <citation type="submission" date="2017-09" db="EMBL/GenBank/DDBJ databases">
        <title>Depth-based differentiation of microbial function through sediment-hosted aquifers and enrichment of novel symbionts in the deep terrestrial subsurface.</title>
        <authorList>
            <person name="Probst A.J."/>
            <person name="Ladd B."/>
            <person name="Jarett J.K."/>
            <person name="Geller-Mcgrath D.E."/>
            <person name="Sieber C.M."/>
            <person name="Emerson J.B."/>
            <person name="Anantharaman K."/>
            <person name="Thomas B.C."/>
            <person name="Malmstrom R."/>
            <person name="Stieglmeier M."/>
            <person name="Klingl A."/>
            <person name="Woyke T."/>
            <person name="Ryan C.M."/>
            <person name="Banfield J.F."/>
        </authorList>
    </citation>
    <scope>NUCLEOTIDE SEQUENCE [LARGE SCALE GENOMIC DNA]</scope>
    <source>
        <strain evidence="1">CG11_big_fil_rev_8_21_14_0_20_39_10</strain>
    </source>
</reference>
<proteinExistence type="predicted"/>
<dbReference type="Proteomes" id="UP000230869">
    <property type="component" value="Unassembled WGS sequence"/>
</dbReference>
<comment type="caution">
    <text evidence="1">The sequence shown here is derived from an EMBL/GenBank/DDBJ whole genome shotgun (WGS) entry which is preliminary data.</text>
</comment>
<protein>
    <submittedName>
        <fullName evidence="1">Uncharacterized protein</fullName>
    </submittedName>
</protein>
<dbReference type="AlphaFoldDB" id="A0A2M6K921"/>
<dbReference type="EMBL" id="PCWW01000035">
    <property type="protein sequence ID" value="PIR13448.1"/>
    <property type="molecule type" value="Genomic_DNA"/>
</dbReference>